<gene>
    <name evidence="1" type="ORF">FHS42_004603</name>
</gene>
<dbReference type="Proteomes" id="UP000588098">
    <property type="component" value="Unassembled WGS sequence"/>
</dbReference>
<sequence length="94" mass="10947">MARWGLLVEPPMGQNDIDTLEVLTEIDGTREDALALLGEQARTYQPRHPMNPHRRRLYRTDDGWLLVTQSSWSSKLYPCRFRVCELVWDSGDES</sequence>
<name>A0A7W9QEG0_9ACTN</name>
<comment type="caution">
    <text evidence="1">The sequence shown here is derived from an EMBL/GenBank/DDBJ whole genome shotgun (WGS) entry which is preliminary data.</text>
</comment>
<keyword evidence="2" id="KW-1185">Reference proteome</keyword>
<accession>A0A7W9QEG0</accession>
<protein>
    <submittedName>
        <fullName evidence="1">Uncharacterized protein</fullName>
    </submittedName>
</protein>
<dbReference type="EMBL" id="JACHJL010000012">
    <property type="protein sequence ID" value="MBB5937522.1"/>
    <property type="molecule type" value="Genomic_DNA"/>
</dbReference>
<organism evidence="1 2">
    <name type="scientific">Streptomyces zagrosensis</name>
    <dbReference type="NCBI Taxonomy" id="1042984"/>
    <lineage>
        <taxon>Bacteria</taxon>
        <taxon>Bacillati</taxon>
        <taxon>Actinomycetota</taxon>
        <taxon>Actinomycetes</taxon>
        <taxon>Kitasatosporales</taxon>
        <taxon>Streptomycetaceae</taxon>
        <taxon>Streptomyces</taxon>
    </lineage>
</organism>
<dbReference type="AlphaFoldDB" id="A0A7W9QEG0"/>
<reference evidence="1 2" key="1">
    <citation type="submission" date="2020-08" db="EMBL/GenBank/DDBJ databases">
        <title>Genomic Encyclopedia of Type Strains, Phase III (KMG-III): the genomes of soil and plant-associated and newly described type strains.</title>
        <authorList>
            <person name="Whitman W."/>
        </authorList>
    </citation>
    <scope>NUCLEOTIDE SEQUENCE [LARGE SCALE GENOMIC DNA]</scope>
    <source>
        <strain evidence="1 2">CECT 8305</strain>
    </source>
</reference>
<evidence type="ECO:0000313" key="1">
    <source>
        <dbReference type="EMBL" id="MBB5937522.1"/>
    </source>
</evidence>
<dbReference type="RefSeq" id="WP_184574576.1">
    <property type="nucleotide sequence ID" value="NZ_JACHJL010000012.1"/>
</dbReference>
<evidence type="ECO:0000313" key="2">
    <source>
        <dbReference type="Proteomes" id="UP000588098"/>
    </source>
</evidence>
<proteinExistence type="predicted"/>